<proteinExistence type="predicted"/>
<gene>
    <name evidence="1" type="ORF">IWW38_006032</name>
</gene>
<sequence>MPPTPARPSLIGQPVSRRRSEVQALITQANAVMSRSRSPPVDSPSSTLPRASFPLYSAPSLGGDPSISGLRAALSRQQHRLEPARSSDHRQQLRHSSSSSDTGIPRTPLSGIRPPASNQMRPAARRLLRHSGPSFAASCDDGFLTLRPVHTPDLVSRTIDPRLIERAMTPMLKTNIGIQYSSLVDLVRNSTSADDQQQQQQPSLPVLAEVSELPQSRFSPINSPERSPQLSPVAAKLSKPGFLARYRSSKPLPVSAIPLPPKPRPWEETPLPTPPPQSRALGLSNIPTLRKARSLWAMRSTPSQK</sequence>
<evidence type="ECO:0000313" key="1">
    <source>
        <dbReference type="EMBL" id="KAJ2879947.1"/>
    </source>
</evidence>
<comment type="caution">
    <text evidence="1">The sequence shown here is derived from an EMBL/GenBank/DDBJ whole genome shotgun (WGS) entry which is preliminary data.</text>
</comment>
<protein>
    <submittedName>
        <fullName evidence="1">Uncharacterized protein</fullName>
    </submittedName>
</protein>
<dbReference type="EMBL" id="JANBVB010003206">
    <property type="protein sequence ID" value="KAJ2879947.1"/>
    <property type="molecule type" value="Genomic_DNA"/>
</dbReference>
<keyword evidence="2" id="KW-1185">Reference proteome</keyword>
<evidence type="ECO:0000313" key="2">
    <source>
        <dbReference type="Proteomes" id="UP001139981"/>
    </source>
</evidence>
<organism evidence="1 2">
    <name type="scientific">Coemansia aciculifera</name>
    <dbReference type="NCBI Taxonomy" id="417176"/>
    <lineage>
        <taxon>Eukaryota</taxon>
        <taxon>Fungi</taxon>
        <taxon>Fungi incertae sedis</taxon>
        <taxon>Zoopagomycota</taxon>
        <taxon>Kickxellomycotina</taxon>
        <taxon>Kickxellomycetes</taxon>
        <taxon>Kickxellales</taxon>
        <taxon>Kickxellaceae</taxon>
        <taxon>Coemansia</taxon>
    </lineage>
</organism>
<accession>A0ACC1LUV4</accession>
<reference evidence="1" key="1">
    <citation type="submission" date="2022-07" db="EMBL/GenBank/DDBJ databases">
        <title>Phylogenomic reconstructions and comparative analyses of Kickxellomycotina fungi.</title>
        <authorList>
            <person name="Reynolds N.K."/>
            <person name="Stajich J.E."/>
            <person name="Barry K."/>
            <person name="Grigoriev I.V."/>
            <person name="Crous P."/>
            <person name="Smith M.E."/>
        </authorList>
    </citation>
    <scope>NUCLEOTIDE SEQUENCE</scope>
    <source>
        <strain evidence="1">CBS 190363</strain>
    </source>
</reference>
<dbReference type="Proteomes" id="UP001139981">
    <property type="component" value="Unassembled WGS sequence"/>
</dbReference>
<name>A0ACC1LUV4_9FUNG</name>